<evidence type="ECO:0000256" key="2">
    <source>
        <dbReference type="ARBA" id="ARBA00023015"/>
    </source>
</evidence>
<dbReference type="NCBIfam" id="TIGR02985">
    <property type="entry name" value="Sig70_bacteroi1"/>
    <property type="match status" value="1"/>
</dbReference>
<organism evidence="7 8">
    <name type="scientific">Chitinophaga solisilvae</name>
    <dbReference type="NCBI Taxonomy" id="1233460"/>
    <lineage>
        <taxon>Bacteria</taxon>
        <taxon>Pseudomonadati</taxon>
        <taxon>Bacteroidota</taxon>
        <taxon>Chitinophagia</taxon>
        <taxon>Chitinophagales</taxon>
        <taxon>Chitinophagaceae</taxon>
        <taxon>Chitinophaga</taxon>
    </lineage>
</organism>
<comment type="similarity">
    <text evidence="1">Belongs to the sigma-70 factor family. ECF subfamily.</text>
</comment>
<dbReference type="PANTHER" id="PTHR43133">
    <property type="entry name" value="RNA POLYMERASE ECF-TYPE SIGMA FACTO"/>
    <property type="match status" value="1"/>
</dbReference>
<evidence type="ECO:0000313" key="8">
    <source>
        <dbReference type="Proteomes" id="UP000281028"/>
    </source>
</evidence>
<dbReference type="SUPFAM" id="SSF88659">
    <property type="entry name" value="Sigma3 and sigma4 domains of RNA polymerase sigma factors"/>
    <property type="match status" value="1"/>
</dbReference>
<dbReference type="InterPro" id="IPR036388">
    <property type="entry name" value="WH-like_DNA-bd_sf"/>
</dbReference>
<evidence type="ECO:0000256" key="3">
    <source>
        <dbReference type="ARBA" id="ARBA00023082"/>
    </source>
</evidence>
<dbReference type="SUPFAM" id="SSF88946">
    <property type="entry name" value="Sigma2 domain of RNA polymerase sigma factors"/>
    <property type="match status" value="1"/>
</dbReference>
<dbReference type="Gene3D" id="1.10.10.10">
    <property type="entry name" value="Winged helix-like DNA-binding domain superfamily/Winged helix DNA-binding domain"/>
    <property type="match status" value="1"/>
</dbReference>
<feature type="domain" description="RNA polymerase sigma-70 region 2" evidence="5">
    <location>
        <begin position="25"/>
        <end position="83"/>
    </location>
</feature>
<evidence type="ECO:0000256" key="4">
    <source>
        <dbReference type="ARBA" id="ARBA00023163"/>
    </source>
</evidence>
<dbReference type="OrthoDB" id="1524077at2"/>
<accession>A0A433WI77</accession>
<comment type="caution">
    <text evidence="7">The sequence shown here is derived from an EMBL/GenBank/DDBJ whole genome shotgun (WGS) entry which is preliminary data.</text>
</comment>
<reference evidence="7" key="1">
    <citation type="submission" date="2020-05" db="EMBL/GenBank/DDBJ databases">
        <title>Chitinophaga laudate sp. nov., isolated from a tropical peat swamp.</title>
        <authorList>
            <person name="Goh C.B.S."/>
            <person name="Lee M.S."/>
            <person name="Parimannan S."/>
            <person name="Pasbakhsh P."/>
            <person name="Yule C.M."/>
            <person name="Rajandas H."/>
            <person name="Loke S."/>
            <person name="Croft L."/>
            <person name="Tan J.B.L."/>
        </authorList>
    </citation>
    <scope>NUCLEOTIDE SEQUENCE</scope>
    <source>
        <strain evidence="7">Mgbs1</strain>
    </source>
</reference>
<dbReference type="InterPro" id="IPR013325">
    <property type="entry name" value="RNA_pol_sigma_r2"/>
</dbReference>
<dbReference type="InterPro" id="IPR013249">
    <property type="entry name" value="RNA_pol_sigma70_r4_t2"/>
</dbReference>
<dbReference type="InterPro" id="IPR013324">
    <property type="entry name" value="RNA_pol_sigma_r3/r4-like"/>
</dbReference>
<dbReference type="InterPro" id="IPR039425">
    <property type="entry name" value="RNA_pol_sigma-70-like"/>
</dbReference>
<dbReference type="AlphaFoldDB" id="A0A433WI77"/>
<dbReference type="PANTHER" id="PTHR43133:SF46">
    <property type="entry name" value="RNA POLYMERASE SIGMA-70 FACTOR ECF SUBFAMILY"/>
    <property type="match status" value="1"/>
</dbReference>
<dbReference type="GO" id="GO:0006352">
    <property type="term" value="P:DNA-templated transcription initiation"/>
    <property type="evidence" value="ECO:0007669"/>
    <property type="project" value="InterPro"/>
</dbReference>
<evidence type="ECO:0000259" key="5">
    <source>
        <dbReference type="Pfam" id="PF04542"/>
    </source>
</evidence>
<proteinExistence type="inferred from homology"/>
<keyword evidence="2" id="KW-0805">Transcription regulation</keyword>
<sequence length="180" mass="20843">MDEHLITGGDQEQLVERAFHLYFEGLHRYAFTILKDNDEAKDAVQSVFLKLWEKRAGLDEQQSVKSYLYTAVYHYCLNIKRHEKVKDSYISASSNVTGVQEHALVSKETYQQILQHIEALSPQCRIIFCKSRFDGMKYAEIAAEMGLSVKTVEVQMGKALRILREKLSEFLVTLIIFYLL</sequence>
<dbReference type="Gene3D" id="1.10.1740.10">
    <property type="match status" value="1"/>
</dbReference>
<name>A0A433WI77_9BACT</name>
<dbReference type="RefSeq" id="WP_127038723.1">
    <property type="nucleotide sequence ID" value="NZ_JAABOK010000011.1"/>
</dbReference>
<dbReference type="Proteomes" id="UP000281028">
    <property type="component" value="Unassembled WGS sequence"/>
</dbReference>
<dbReference type="InterPro" id="IPR007627">
    <property type="entry name" value="RNA_pol_sigma70_r2"/>
</dbReference>
<evidence type="ECO:0000256" key="1">
    <source>
        <dbReference type="ARBA" id="ARBA00010641"/>
    </source>
</evidence>
<dbReference type="GO" id="GO:0016987">
    <property type="term" value="F:sigma factor activity"/>
    <property type="evidence" value="ECO:0007669"/>
    <property type="project" value="UniProtKB-KW"/>
</dbReference>
<dbReference type="EMBL" id="RIAR02000001">
    <property type="protein sequence ID" value="NSL85434.1"/>
    <property type="molecule type" value="Genomic_DNA"/>
</dbReference>
<evidence type="ECO:0000313" key="7">
    <source>
        <dbReference type="EMBL" id="NSL85434.1"/>
    </source>
</evidence>
<dbReference type="Pfam" id="PF04542">
    <property type="entry name" value="Sigma70_r2"/>
    <property type="match status" value="1"/>
</dbReference>
<dbReference type="NCBIfam" id="TIGR02937">
    <property type="entry name" value="sigma70-ECF"/>
    <property type="match status" value="1"/>
</dbReference>
<keyword evidence="8" id="KW-1185">Reference proteome</keyword>
<keyword evidence="3" id="KW-0731">Sigma factor</keyword>
<feature type="domain" description="RNA polymerase sigma factor 70 region 4 type 2" evidence="6">
    <location>
        <begin position="111"/>
        <end position="161"/>
    </location>
</feature>
<dbReference type="InterPro" id="IPR014327">
    <property type="entry name" value="RNA_pol_sigma70_bacteroid"/>
</dbReference>
<dbReference type="GO" id="GO:0003677">
    <property type="term" value="F:DNA binding"/>
    <property type="evidence" value="ECO:0007669"/>
    <property type="project" value="InterPro"/>
</dbReference>
<keyword evidence="4" id="KW-0804">Transcription</keyword>
<dbReference type="InterPro" id="IPR014284">
    <property type="entry name" value="RNA_pol_sigma-70_dom"/>
</dbReference>
<gene>
    <name evidence="7" type="ORF">ECE50_001235</name>
</gene>
<protein>
    <submittedName>
        <fullName evidence="7">RNA polymerase sigma-70 factor</fullName>
    </submittedName>
</protein>
<dbReference type="Pfam" id="PF08281">
    <property type="entry name" value="Sigma70_r4_2"/>
    <property type="match status" value="1"/>
</dbReference>
<evidence type="ECO:0000259" key="6">
    <source>
        <dbReference type="Pfam" id="PF08281"/>
    </source>
</evidence>